<dbReference type="GO" id="GO:0003676">
    <property type="term" value="F:nucleic acid binding"/>
    <property type="evidence" value="ECO:0007669"/>
    <property type="project" value="InterPro"/>
</dbReference>
<evidence type="ECO:0000259" key="1">
    <source>
        <dbReference type="Pfam" id="PF13456"/>
    </source>
</evidence>
<dbReference type="EMBL" id="CABIKO010000404">
    <property type="protein sequence ID" value="VVA35726.1"/>
    <property type="molecule type" value="Genomic_DNA"/>
</dbReference>
<evidence type="ECO:0000313" key="3">
    <source>
        <dbReference type="Proteomes" id="UP000327085"/>
    </source>
</evidence>
<accession>A0A5E4G7M4</accession>
<dbReference type="PANTHER" id="PTHR47074">
    <property type="entry name" value="BNAC02G40300D PROTEIN"/>
    <property type="match status" value="1"/>
</dbReference>
<dbReference type="GO" id="GO:0004523">
    <property type="term" value="F:RNA-DNA hybrid ribonuclease activity"/>
    <property type="evidence" value="ECO:0007669"/>
    <property type="project" value="InterPro"/>
</dbReference>
<dbReference type="InterPro" id="IPR012337">
    <property type="entry name" value="RNaseH-like_sf"/>
</dbReference>
<dbReference type="Gene3D" id="3.30.420.10">
    <property type="entry name" value="Ribonuclease H-like superfamily/Ribonuclease H"/>
    <property type="match status" value="1"/>
</dbReference>
<reference evidence="3" key="1">
    <citation type="journal article" date="2020" name="Plant J.">
        <title>Transposons played a major role in the diversification between the closely related almond and peach genomes: results from the almond genome sequence.</title>
        <authorList>
            <person name="Alioto T."/>
            <person name="Alexiou K.G."/>
            <person name="Bardil A."/>
            <person name="Barteri F."/>
            <person name="Castanera R."/>
            <person name="Cruz F."/>
            <person name="Dhingra A."/>
            <person name="Duval H."/>
            <person name="Fernandez I Marti A."/>
            <person name="Frias L."/>
            <person name="Galan B."/>
            <person name="Garcia J.L."/>
            <person name="Howad W."/>
            <person name="Gomez-Garrido J."/>
            <person name="Gut M."/>
            <person name="Julca I."/>
            <person name="Morata J."/>
            <person name="Puigdomenech P."/>
            <person name="Ribeca P."/>
            <person name="Rubio Cabetas M.J."/>
            <person name="Vlasova A."/>
            <person name="Wirthensohn M."/>
            <person name="Garcia-Mas J."/>
            <person name="Gabaldon T."/>
            <person name="Casacuberta J.M."/>
            <person name="Arus P."/>
        </authorList>
    </citation>
    <scope>NUCLEOTIDE SEQUENCE [LARGE SCALE GENOMIC DNA]</scope>
    <source>
        <strain evidence="3">cv. Texas</strain>
    </source>
</reference>
<feature type="domain" description="RNase H type-1" evidence="1">
    <location>
        <begin position="9"/>
        <end position="95"/>
    </location>
</feature>
<dbReference type="Proteomes" id="UP000327085">
    <property type="component" value="Chromosome 7"/>
</dbReference>
<dbReference type="InterPro" id="IPR036397">
    <property type="entry name" value="RNaseH_sf"/>
</dbReference>
<proteinExistence type="predicted"/>
<gene>
    <name evidence="2" type="ORF">ALMOND_2B018863</name>
</gene>
<dbReference type="Gramene" id="VVA35726">
    <property type="protein sequence ID" value="VVA35726"/>
    <property type="gene ID" value="Prudul26B018863"/>
</dbReference>
<organism evidence="2 3">
    <name type="scientific">Prunus dulcis</name>
    <name type="common">Almond</name>
    <name type="synonym">Amygdalus dulcis</name>
    <dbReference type="NCBI Taxonomy" id="3755"/>
    <lineage>
        <taxon>Eukaryota</taxon>
        <taxon>Viridiplantae</taxon>
        <taxon>Streptophyta</taxon>
        <taxon>Embryophyta</taxon>
        <taxon>Tracheophyta</taxon>
        <taxon>Spermatophyta</taxon>
        <taxon>Magnoliopsida</taxon>
        <taxon>eudicotyledons</taxon>
        <taxon>Gunneridae</taxon>
        <taxon>Pentapetalae</taxon>
        <taxon>rosids</taxon>
        <taxon>fabids</taxon>
        <taxon>Rosales</taxon>
        <taxon>Rosaceae</taxon>
        <taxon>Amygdaloideae</taxon>
        <taxon>Amygdaleae</taxon>
        <taxon>Prunus</taxon>
    </lineage>
</organism>
<sequence>KACPCSANYALEAEALAAVEACFFAIEHQFRQVQLEIDCREVIHGVQGNISRGQWELYPFLCKIKEHLDHPNFVDTSWAWCPRTANVVADDTATLASARMNLVTWVNKPPSSLVHVLNNDGRPCPHFLVACLQSARQRNRHSIIYGLTLTIYGCWTPIVDSTGKWNWNWELIRMINGDMALDVTLEGIVL</sequence>
<dbReference type="InParanoid" id="A0A5E4G7M4"/>
<name>A0A5E4G7M4_PRUDU</name>
<dbReference type="PANTHER" id="PTHR47074:SF73">
    <property type="entry name" value="OS04G0448401 PROTEIN"/>
    <property type="match status" value="1"/>
</dbReference>
<dbReference type="InterPro" id="IPR002156">
    <property type="entry name" value="RNaseH_domain"/>
</dbReference>
<dbReference type="AlphaFoldDB" id="A0A5E4G7M4"/>
<feature type="non-terminal residue" evidence="2">
    <location>
        <position position="1"/>
    </location>
</feature>
<dbReference type="InterPro" id="IPR052929">
    <property type="entry name" value="RNase_H-like_EbsB-rel"/>
</dbReference>
<protein>
    <submittedName>
        <fullName evidence="2">PREDICTED: reverse mRNAase</fullName>
    </submittedName>
</protein>
<dbReference type="SUPFAM" id="SSF53098">
    <property type="entry name" value="Ribonuclease H-like"/>
    <property type="match status" value="1"/>
</dbReference>
<evidence type="ECO:0000313" key="2">
    <source>
        <dbReference type="EMBL" id="VVA35726.1"/>
    </source>
</evidence>
<dbReference type="Pfam" id="PF13456">
    <property type="entry name" value="RVT_3"/>
    <property type="match status" value="1"/>
</dbReference>